<protein>
    <submittedName>
        <fullName evidence="2">Uncharacterized protein</fullName>
    </submittedName>
</protein>
<dbReference type="Proteomes" id="UP000242263">
    <property type="component" value="Unassembled WGS sequence"/>
</dbReference>
<evidence type="ECO:0000313" key="2">
    <source>
        <dbReference type="EMBL" id="PKZ13965.1"/>
    </source>
</evidence>
<evidence type="ECO:0000313" key="3">
    <source>
        <dbReference type="Proteomes" id="UP000242263"/>
    </source>
</evidence>
<gene>
    <name evidence="2" type="ORF">CYJ32_07725</name>
</gene>
<evidence type="ECO:0000256" key="1">
    <source>
        <dbReference type="SAM" id="Phobius"/>
    </source>
</evidence>
<reference evidence="2 3" key="1">
    <citation type="submission" date="2017-12" db="EMBL/GenBank/DDBJ databases">
        <title>Phylogenetic diversity of female urinary microbiome.</title>
        <authorList>
            <person name="Thomas-White K."/>
            <person name="Wolfe A.J."/>
        </authorList>
    </citation>
    <scope>NUCLEOTIDE SEQUENCE [LARGE SCALE GENOMIC DNA]</scope>
    <source>
        <strain evidence="2 3">UMB0064</strain>
    </source>
</reference>
<accession>A0A2I1M1G3</accession>
<dbReference type="AlphaFoldDB" id="A0A2I1M1G3"/>
<keyword evidence="1" id="KW-0472">Membrane</keyword>
<sequence length="191" mass="21127">MNTAFKGFFLPMRTSLQARMVSVVVIAFFAIAVLLSVGSMLLVRSSVLDQVSQESQRDFSNQLVEAKKVINSADSTDLVQYQQLANDVASMLQQDASPNLVGVYLWSRNAAGREIIPVSTEPSHVSLISEDMHARVNADTDGTIYYQPVTITHDTVQQKRSSTVDGLYLYRDCVLLIAMSPTYIRMASSLQ</sequence>
<dbReference type="EMBL" id="PKGU01000008">
    <property type="protein sequence ID" value="PKZ13965.1"/>
    <property type="molecule type" value="Genomic_DNA"/>
</dbReference>
<feature type="transmembrane region" description="Helical" evidence="1">
    <location>
        <begin position="20"/>
        <end position="43"/>
    </location>
</feature>
<name>A0A2I1M1G3_9BIFI</name>
<proteinExistence type="predicted"/>
<keyword evidence="1" id="KW-0812">Transmembrane</keyword>
<comment type="caution">
    <text evidence="2">The sequence shown here is derived from an EMBL/GenBank/DDBJ whole genome shotgun (WGS) entry which is preliminary data.</text>
</comment>
<keyword evidence="1" id="KW-1133">Transmembrane helix</keyword>
<organism evidence="2 3">
    <name type="scientific">Alloscardovia omnicolens</name>
    <dbReference type="NCBI Taxonomy" id="419015"/>
    <lineage>
        <taxon>Bacteria</taxon>
        <taxon>Bacillati</taxon>
        <taxon>Actinomycetota</taxon>
        <taxon>Actinomycetes</taxon>
        <taxon>Bifidobacteriales</taxon>
        <taxon>Bifidobacteriaceae</taxon>
        <taxon>Alloscardovia</taxon>
    </lineage>
</organism>
<feature type="non-terminal residue" evidence="2">
    <location>
        <position position="191"/>
    </location>
</feature>